<dbReference type="EMBL" id="LT629709">
    <property type="protein sequence ID" value="SDP21785.1"/>
    <property type="molecule type" value="Genomic_DNA"/>
</dbReference>
<organism evidence="3 4">
    <name type="scientific">Pseudomonas reinekei</name>
    <dbReference type="NCBI Taxonomy" id="395598"/>
    <lineage>
        <taxon>Bacteria</taxon>
        <taxon>Pseudomonadati</taxon>
        <taxon>Pseudomonadota</taxon>
        <taxon>Gammaproteobacteria</taxon>
        <taxon>Pseudomonadales</taxon>
        <taxon>Pseudomonadaceae</taxon>
        <taxon>Pseudomonas</taxon>
    </lineage>
</organism>
<proteinExistence type="predicted"/>
<dbReference type="InterPro" id="IPR036188">
    <property type="entry name" value="FAD/NAD-bd_sf"/>
</dbReference>
<dbReference type="OrthoDB" id="9147056at2"/>
<dbReference type="EMBL" id="VZPS01000020">
    <property type="protein sequence ID" value="KAB0482234.1"/>
    <property type="molecule type" value="Genomic_DNA"/>
</dbReference>
<reference evidence="3 4" key="1">
    <citation type="submission" date="2016-10" db="EMBL/GenBank/DDBJ databases">
        <authorList>
            <person name="de Groot N.N."/>
        </authorList>
    </citation>
    <scope>NUCLEOTIDE SEQUENCE [LARGE SCALE GENOMIC DNA]</scope>
    <source>
        <strain evidence="3 4">BS3776</strain>
    </source>
</reference>
<name>A0A1H0QXB7_PSERE</name>
<dbReference type="Proteomes" id="UP000198549">
    <property type="component" value="Chromosome I"/>
</dbReference>
<evidence type="ECO:0000313" key="5">
    <source>
        <dbReference type="Proteomes" id="UP000460142"/>
    </source>
</evidence>
<reference evidence="2 5" key="2">
    <citation type="submission" date="2019-09" db="EMBL/GenBank/DDBJ databases">
        <title>Draft genome sequences of 48 bacterial type strains from the CCUG.</title>
        <authorList>
            <person name="Tunovic T."/>
            <person name="Pineiro-Iglesias B."/>
            <person name="Unosson C."/>
            <person name="Inganas E."/>
            <person name="Ohlen M."/>
            <person name="Cardew S."/>
            <person name="Jensie-Markopoulos S."/>
            <person name="Salva-Serra F."/>
            <person name="Jaen-Luchoro D."/>
            <person name="Karlsson R."/>
            <person name="Svensson-Stadler L."/>
            <person name="Chun J."/>
            <person name="Moore E."/>
        </authorList>
    </citation>
    <scope>NUCLEOTIDE SEQUENCE [LARGE SCALE GENOMIC DNA]</scope>
    <source>
        <strain evidence="2 5">CCUG 53116</strain>
    </source>
</reference>
<dbReference type="AlphaFoldDB" id="A0A1H0QXB7"/>
<sequence>MIEMLFPRDVITGAASQTHPGLYVLGCYDKRITFYSQQVRALSLVHALHAEGYLSAPKRIAVIGAGAAGVTAAAALALITDSEVVLFERSHELMPIQKATLRRNIDPHIFDWPEWDTDDPLADLPILDWTAGPAQGVRKAVASEFERMVGALSPRLKKRMRHRVTAINPERKSFELVFERDAEPGEVEDSVEDRDRFDIVFIAIGFGLEPTQTLVGIQNQSYWSDAGVPVPEFEGRTKPRFFISGNGDGALIDFVASASMDFDHARMIATITKHPGIEEIFDSLQAIDLRARGVEASGERFDLVAAYDAEVLSKLKTLGLIQAVVGRLRPGVQLVLQTRHPEIFTAATSVLNRLAAYITMKACEARPQHSFEHIHCTDVRIVAPPEESPYEATHWLECSGMTVGAHSVIIRRGPNQTAVRAPFANVLSGFEEEHQTWLNLHGDATLVPRLSTEARGFFESRAREMHLPSAPRAQMATAALLTDSIQIRPVHGGVRWSGSMAAPEVMAAWSNTGSQLHIFCTDDPSSYGPVATAIVRLATHASSCKIIADPARWRFFAERLSSESLHAEGLQLPEIEAGASTAVNRNPVTDDPGELARTIHKVLDSWTLDAIDNHITEYLATGRDSGRRVGFNAAITLRVRMRPIWLRWKASFDRDEVMRARFLRLLVCALDDDDSIELAHVLVGPAKLTSLVRGTTVALAIAAAWETLAPCDLAPGNLLRSRAGATSWTGHTCAADQVDGVPMSLCAARYMWQTQFVILSVRGSIDLAMRAEEAFSSTDQQQPNFTESFGSGQIIMSIDAALTKALETGPAELALLLDGIERAHFAQLIQKIEPQGEEHAYDVQEEKL</sequence>
<dbReference type="Proteomes" id="UP000460142">
    <property type="component" value="Unassembled WGS sequence"/>
</dbReference>
<evidence type="ECO:0000313" key="4">
    <source>
        <dbReference type="Proteomes" id="UP000198549"/>
    </source>
</evidence>
<protein>
    <recommendedName>
        <fullName evidence="1">ABC-three component systems C-terminal domain-containing protein</fullName>
    </recommendedName>
</protein>
<evidence type="ECO:0000313" key="2">
    <source>
        <dbReference type="EMBL" id="KAB0482234.1"/>
    </source>
</evidence>
<dbReference type="InterPro" id="IPR046918">
    <property type="entry name" value="ABC-3C_CTD2"/>
</dbReference>
<evidence type="ECO:0000259" key="1">
    <source>
        <dbReference type="Pfam" id="PF20278"/>
    </source>
</evidence>
<dbReference type="SUPFAM" id="SSF51905">
    <property type="entry name" value="FAD/NAD(P)-binding domain"/>
    <property type="match status" value="1"/>
</dbReference>
<feature type="domain" description="ABC-three component systems C-terminal" evidence="1">
    <location>
        <begin position="491"/>
        <end position="814"/>
    </location>
</feature>
<dbReference type="Pfam" id="PF20278">
    <property type="entry name" value="CTD2"/>
    <property type="match status" value="1"/>
</dbReference>
<gene>
    <name evidence="2" type="ORF">F7R15_23410</name>
    <name evidence="3" type="ORF">SAMN04490202_3328</name>
</gene>
<accession>A0A1H0QXB7</accession>
<dbReference type="Gene3D" id="3.50.50.60">
    <property type="entry name" value="FAD/NAD(P)-binding domain"/>
    <property type="match status" value="1"/>
</dbReference>
<evidence type="ECO:0000313" key="3">
    <source>
        <dbReference type="EMBL" id="SDP21785.1"/>
    </source>
</evidence>